<dbReference type="SUPFAM" id="SSF50249">
    <property type="entry name" value="Nucleic acid-binding proteins"/>
    <property type="match status" value="1"/>
</dbReference>
<evidence type="ECO:0000256" key="4">
    <source>
        <dbReference type="ARBA" id="ARBA00022741"/>
    </source>
</evidence>
<dbReference type="PANTHER" id="PTHR45674">
    <property type="entry name" value="DNA LIGASE 1/3 FAMILY MEMBER"/>
    <property type="match status" value="1"/>
</dbReference>
<keyword evidence="2" id="KW-0132">Cell division</keyword>
<keyword evidence="9" id="KW-0131">Cell cycle</keyword>
<keyword evidence="14" id="KW-1185">Reference proteome</keyword>
<dbReference type="SUPFAM" id="SSF56091">
    <property type="entry name" value="DNA ligase/mRNA capping enzyme, catalytic domain"/>
    <property type="match status" value="1"/>
</dbReference>
<dbReference type="InterPro" id="IPR012340">
    <property type="entry name" value="NA-bd_OB-fold"/>
</dbReference>
<dbReference type="InterPro" id="IPR050191">
    <property type="entry name" value="ATP-dep_DNA_ligase"/>
</dbReference>
<dbReference type="AlphaFoldDB" id="A0A4V6NZ46"/>
<evidence type="ECO:0000256" key="6">
    <source>
        <dbReference type="ARBA" id="ARBA00022840"/>
    </source>
</evidence>
<comment type="catalytic activity">
    <reaction evidence="10">
        <text>ATP + (deoxyribonucleotide)n-3'-hydroxyl + 5'-phospho-(deoxyribonucleotide)m = (deoxyribonucleotide)n+m + AMP + diphosphate.</text>
        <dbReference type="EC" id="6.5.1.1"/>
    </reaction>
</comment>
<evidence type="ECO:0000259" key="12">
    <source>
        <dbReference type="PROSITE" id="PS50160"/>
    </source>
</evidence>
<name>A0A4V6NZ46_9SPHI</name>
<dbReference type="OrthoDB" id="9767858at2"/>
<organism evidence="13 14">
    <name type="scientific">Anseongella ginsenosidimutans</name>
    <dbReference type="NCBI Taxonomy" id="496056"/>
    <lineage>
        <taxon>Bacteria</taxon>
        <taxon>Pseudomonadati</taxon>
        <taxon>Bacteroidota</taxon>
        <taxon>Sphingobacteriia</taxon>
        <taxon>Sphingobacteriales</taxon>
        <taxon>Sphingobacteriaceae</taxon>
        <taxon>Anseongella</taxon>
    </lineage>
</organism>
<keyword evidence="4" id="KW-0547">Nucleotide-binding</keyword>
<comment type="caution">
    <text evidence="13">The sequence shown here is derived from an EMBL/GenBank/DDBJ whole genome shotgun (WGS) entry which is preliminary data.</text>
</comment>
<dbReference type="GO" id="GO:0003910">
    <property type="term" value="F:DNA ligase (ATP) activity"/>
    <property type="evidence" value="ECO:0007669"/>
    <property type="project" value="UniProtKB-EC"/>
</dbReference>
<evidence type="ECO:0000313" key="13">
    <source>
        <dbReference type="EMBL" id="TCS88883.1"/>
    </source>
</evidence>
<dbReference type="RefSeq" id="WP_132127997.1">
    <property type="nucleotide sequence ID" value="NZ_CP042432.1"/>
</dbReference>
<dbReference type="GO" id="GO:0003677">
    <property type="term" value="F:DNA binding"/>
    <property type="evidence" value="ECO:0007669"/>
    <property type="project" value="InterPro"/>
</dbReference>
<dbReference type="GO" id="GO:0005524">
    <property type="term" value="F:ATP binding"/>
    <property type="evidence" value="ECO:0007669"/>
    <property type="project" value="UniProtKB-KW"/>
</dbReference>
<feature type="domain" description="ATP-dependent DNA ligase family profile" evidence="12">
    <location>
        <begin position="361"/>
        <end position="446"/>
    </location>
</feature>
<dbReference type="PANTHER" id="PTHR45674:SF13">
    <property type="entry name" value="DNA LIGASE-RELATED"/>
    <property type="match status" value="1"/>
</dbReference>
<accession>A0A4V6NZ46</accession>
<dbReference type="InterPro" id="IPR012310">
    <property type="entry name" value="DNA_ligase_ATP-dep_cent"/>
</dbReference>
<dbReference type="GO" id="GO:0006310">
    <property type="term" value="P:DNA recombination"/>
    <property type="evidence" value="ECO:0007669"/>
    <property type="project" value="UniProtKB-KW"/>
</dbReference>
<proteinExistence type="predicted"/>
<dbReference type="GO" id="GO:0051301">
    <property type="term" value="P:cell division"/>
    <property type="evidence" value="ECO:0007669"/>
    <property type="project" value="UniProtKB-KW"/>
</dbReference>
<dbReference type="Gene3D" id="2.40.50.140">
    <property type="entry name" value="Nucleic acid-binding proteins"/>
    <property type="match status" value="1"/>
</dbReference>
<keyword evidence="3" id="KW-0479">Metal-binding</keyword>
<gene>
    <name evidence="13" type="ORF">EDD80_10273</name>
</gene>
<keyword evidence="7" id="KW-0233">DNA recombination</keyword>
<evidence type="ECO:0000313" key="14">
    <source>
        <dbReference type="Proteomes" id="UP000295807"/>
    </source>
</evidence>
<evidence type="ECO:0000256" key="5">
    <source>
        <dbReference type="ARBA" id="ARBA00022763"/>
    </source>
</evidence>
<dbReference type="GO" id="GO:0006281">
    <property type="term" value="P:DNA repair"/>
    <property type="evidence" value="ECO:0007669"/>
    <property type="project" value="UniProtKB-KW"/>
</dbReference>
<reference evidence="13 14" key="1">
    <citation type="submission" date="2019-03" db="EMBL/GenBank/DDBJ databases">
        <title>Genomic Encyclopedia of Type Strains, Phase IV (KMG-IV): sequencing the most valuable type-strain genomes for metagenomic binning, comparative biology and taxonomic classification.</title>
        <authorList>
            <person name="Goeker M."/>
        </authorList>
    </citation>
    <scope>NUCLEOTIDE SEQUENCE [LARGE SCALE GENOMIC DNA]</scope>
    <source>
        <strain evidence="13 14">DSM 21100</strain>
    </source>
</reference>
<evidence type="ECO:0000256" key="11">
    <source>
        <dbReference type="SAM" id="MobiDB-lite"/>
    </source>
</evidence>
<sequence length="571" mass="63785">MNRFARLLEELELAQNAEEQVTLLIRYFRDLPADEKTAALRLLGGNAPKRCPESRQLSEWTLELSGIPEWLFAESAKVAGDAAETLALLLPFPAGHENKPLVYWLEGLELLPLMDAGLRKDWICDSWRELGPRERFVFNRLLCGSLKSPVSPGILLTALSQLTGIDRAILTWRFSREKAAGDGGGGKGTGLSYEMLALKESPADAHARPYPFPCCPVLEAEKYAPEPPRENRLAQENPPQQQESPLAQQNPSQQENPAAHWLEGRLGPAAGWTAQWQWAGIPAQIIHRQGRLHVWTGREELVTASFPELHAFIKQLPDGTVLEGELLGLQEGLLQPSPDLESRIGRKSLPKKLLEQLPAIFLATDCLEYEGKDLRQFTTGARRERLESLSETIKNDAFRLNPLIPFSSWGQLAGQHEKARSFRAEGLLLKKEEASALAAEGSRWNWKAAPYIMRGVLLYARRGAGTEVYTHFSIGAWERGKLISFATVESGLNEEEAGELSAFIRENSLEKFGPVRTVKPGVVFEIAFDRILPSARHRCGFRLCSPRLLRWLKNTAPDEAGMLETLKLLCE</sequence>
<evidence type="ECO:0000256" key="2">
    <source>
        <dbReference type="ARBA" id="ARBA00022618"/>
    </source>
</evidence>
<dbReference type="Proteomes" id="UP000295807">
    <property type="component" value="Unassembled WGS sequence"/>
</dbReference>
<evidence type="ECO:0000256" key="8">
    <source>
        <dbReference type="ARBA" id="ARBA00023204"/>
    </source>
</evidence>
<evidence type="ECO:0000256" key="9">
    <source>
        <dbReference type="ARBA" id="ARBA00023306"/>
    </source>
</evidence>
<dbReference type="InterPro" id="IPR036599">
    <property type="entry name" value="DNA_ligase_N_sf"/>
</dbReference>
<evidence type="ECO:0000256" key="3">
    <source>
        <dbReference type="ARBA" id="ARBA00022723"/>
    </source>
</evidence>
<dbReference type="Gene3D" id="3.30.470.30">
    <property type="entry name" value="DNA ligase/mRNA capping enzyme"/>
    <property type="match status" value="1"/>
</dbReference>
<dbReference type="Pfam" id="PF01068">
    <property type="entry name" value="DNA_ligase_A_M"/>
    <property type="match status" value="1"/>
</dbReference>
<feature type="compositionally biased region" description="Polar residues" evidence="11">
    <location>
        <begin position="237"/>
        <end position="256"/>
    </location>
</feature>
<evidence type="ECO:0000256" key="1">
    <source>
        <dbReference type="ARBA" id="ARBA00022598"/>
    </source>
</evidence>
<keyword evidence="6" id="KW-0067">ATP-binding</keyword>
<keyword evidence="8" id="KW-0234">DNA repair</keyword>
<dbReference type="Gene3D" id="1.10.3260.10">
    <property type="entry name" value="DNA ligase, ATP-dependent, N-terminal domain"/>
    <property type="match status" value="1"/>
</dbReference>
<dbReference type="EMBL" id="SMAD01000002">
    <property type="protein sequence ID" value="TCS88883.1"/>
    <property type="molecule type" value="Genomic_DNA"/>
</dbReference>
<feature type="region of interest" description="Disordered" evidence="11">
    <location>
        <begin position="226"/>
        <end position="257"/>
    </location>
</feature>
<evidence type="ECO:0000256" key="10">
    <source>
        <dbReference type="ARBA" id="ARBA00034003"/>
    </source>
</evidence>
<keyword evidence="1 13" id="KW-0436">Ligase</keyword>
<dbReference type="PROSITE" id="PS50160">
    <property type="entry name" value="DNA_LIGASE_A3"/>
    <property type="match status" value="1"/>
</dbReference>
<evidence type="ECO:0000256" key="7">
    <source>
        <dbReference type="ARBA" id="ARBA00023172"/>
    </source>
</evidence>
<keyword evidence="5" id="KW-0227">DNA damage</keyword>
<protein>
    <submittedName>
        <fullName evidence="13">DNA ligase-1</fullName>
    </submittedName>
</protein>
<dbReference type="GO" id="GO:0046872">
    <property type="term" value="F:metal ion binding"/>
    <property type="evidence" value="ECO:0007669"/>
    <property type="project" value="UniProtKB-KW"/>
</dbReference>